<dbReference type="Pfam" id="PF00501">
    <property type="entry name" value="AMP-binding"/>
    <property type="match status" value="1"/>
</dbReference>
<comment type="catalytic activity">
    <reaction evidence="7">
        <text>a long-chain fatty acid + ATP + CoA = a long-chain fatty acyl-CoA + AMP + diphosphate</text>
        <dbReference type="Rhea" id="RHEA:15421"/>
        <dbReference type="ChEBI" id="CHEBI:30616"/>
        <dbReference type="ChEBI" id="CHEBI:33019"/>
        <dbReference type="ChEBI" id="CHEBI:57287"/>
        <dbReference type="ChEBI" id="CHEBI:57560"/>
        <dbReference type="ChEBI" id="CHEBI:83139"/>
        <dbReference type="ChEBI" id="CHEBI:456215"/>
        <dbReference type="EC" id="6.2.1.3"/>
    </reaction>
</comment>
<evidence type="ECO:0000256" key="6">
    <source>
        <dbReference type="ARBA" id="ARBA00026121"/>
    </source>
</evidence>
<dbReference type="GO" id="GO:0005524">
    <property type="term" value="F:ATP binding"/>
    <property type="evidence" value="ECO:0007669"/>
    <property type="project" value="UniProtKB-KW"/>
</dbReference>
<keyword evidence="10" id="KW-1185">Reference proteome</keyword>
<evidence type="ECO:0000256" key="2">
    <source>
        <dbReference type="ARBA" id="ARBA00022598"/>
    </source>
</evidence>
<protein>
    <recommendedName>
        <fullName evidence="6 7">Long-chain-fatty-acid--CoA ligase</fullName>
        <ecNumber evidence="6 7">6.2.1.3</ecNumber>
    </recommendedName>
</protein>
<organism evidence="9 10">
    <name type="scientific">[Myrmecia] bisecta</name>
    <dbReference type="NCBI Taxonomy" id="41462"/>
    <lineage>
        <taxon>Eukaryota</taxon>
        <taxon>Viridiplantae</taxon>
        <taxon>Chlorophyta</taxon>
        <taxon>core chlorophytes</taxon>
        <taxon>Trebouxiophyceae</taxon>
        <taxon>Trebouxiales</taxon>
        <taxon>Trebouxiaceae</taxon>
        <taxon>Myrmecia</taxon>
    </lineage>
</organism>
<evidence type="ECO:0000259" key="8">
    <source>
        <dbReference type="Pfam" id="PF00501"/>
    </source>
</evidence>
<dbReference type="EMBL" id="JALJOR010000005">
    <property type="protein sequence ID" value="KAK9817123.1"/>
    <property type="molecule type" value="Genomic_DNA"/>
</dbReference>
<comment type="caution">
    <text evidence="9">The sequence shown here is derived from an EMBL/GenBank/DDBJ whole genome shotgun (WGS) entry which is preliminary data.</text>
</comment>
<sequence length="665" mass="72466">MAGNLLIEVAPGTPAVGEKPALGPVYRNVLAKDGFKTLATEGISTLYELFQHCVTKHADSPALGSRETVNGEASDYKWITYSQAGKQVEDLGSALSAVGVQAHGRCGIFGANSPEWMLAMQACNRQSVYCVPLYDSLGENAIEYIVHHSEATIVFVSTAKFGQLVQALPAIKDRVKTVVFWGEGAGDAANRKAAEDLGLKVYSYTQFIELGRSTPSPPVPPKPEDLCTIMYTSGTTGDPKGVKIPHAMVICNIAGQLAFLRQVEFPLGANDVMLSFLPLAHIFDRAAEECLLYLGAKVGYWRGDIKGLVDDIAALKPTIFIGVPRVFDRIYAGVLAKINQAGGLKAKLFHYGFNRKLHFLNQGFPSNKASPFFDKLVFSKIKVRLGGRVRIILTGGAPLSRHVEDFLKVTMCCPVVQGYGLTETCAASFIAVPNNPAMSGTVGPPLPIFEYRLEGVPEMKYDPLASPPRGEVCIRGPTVFTGYYKQQEKTDEVLDSDGWFHTGDIGEVTPAGALRIFDRKKNIFKLAQGEYIAVEKLESVFKKNPLVEQIWVYGNSFESTLVAVVVPVEEKLMGWAKGAGVSGSFTEVVKTPQAQQYVVKELAATGKEGKLKGFEMIKGVILETVQFGVENELMTPTFKLKRPQLQQKYQSAIDDAYKKINAAAQ</sequence>
<dbReference type="AlphaFoldDB" id="A0AAW1Q7Z4"/>
<evidence type="ECO:0000256" key="4">
    <source>
        <dbReference type="ARBA" id="ARBA00022832"/>
    </source>
</evidence>
<dbReference type="PROSITE" id="PS00455">
    <property type="entry name" value="AMP_BINDING"/>
    <property type="match status" value="1"/>
</dbReference>
<dbReference type="PANTHER" id="PTHR43272">
    <property type="entry name" value="LONG-CHAIN-FATTY-ACID--COA LIGASE"/>
    <property type="match status" value="1"/>
</dbReference>
<dbReference type="CDD" id="cd05927">
    <property type="entry name" value="LC-FACS_euk"/>
    <property type="match status" value="1"/>
</dbReference>
<comment type="function">
    <text evidence="7">Catalyzes the conversion of long-chain fatty acids to their active form acyl-CoAs for both synthesis of cellular lipids, and degradation via beta-oxidation.</text>
</comment>
<evidence type="ECO:0000256" key="5">
    <source>
        <dbReference type="ARBA" id="ARBA00022840"/>
    </source>
</evidence>
<evidence type="ECO:0000313" key="10">
    <source>
        <dbReference type="Proteomes" id="UP001489004"/>
    </source>
</evidence>
<keyword evidence="2 7" id="KW-0436">Ligase</keyword>
<dbReference type="GO" id="GO:0016020">
    <property type="term" value="C:membrane"/>
    <property type="evidence" value="ECO:0007669"/>
    <property type="project" value="TreeGrafter"/>
</dbReference>
<dbReference type="Gene3D" id="3.40.50.12780">
    <property type="entry name" value="N-terminal domain of ligase-like"/>
    <property type="match status" value="1"/>
</dbReference>
<dbReference type="PANTHER" id="PTHR43272:SF3">
    <property type="entry name" value="LONG CHAIN ACYL-COA SYNTHETASE 4"/>
    <property type="match status" value="1"/>
</dbReference>
<evidence type="ECO:0000256" key="1">
    <source>
        <dbReference type="ARBA" id="ARBA00006432"/>
    </source>
</evidence>
<reference evidence="9 10" key="1">
    <citation type="journal article" date="2024" name="Nat. Commun.">
        <title>Phylogenomics reveals the evolutionary origins of lichenization in chlorophyte algae.</title>
        <authorList>
            <person name="Puginier C."/>
            <person name="Libourel C."/>
            <person name="Otte J."/>
            <person name="Skaloud P."/>
            <person name="Haon M."/>
            <person name="Grisel S."/>
            <person name="Petersen M."/>
            <person name="Berrin J.G."/>
            <person name="Delaux P.M."/>
            <person name="Dal Grande F."/>
            <person name="Keller J."/>
        </authorList>
    </citation>
    <scope>NUCLEOTIDE SEQUENCE [LARGE SCALE GENOMIC DNA]</scope>
    <source>
        <strain evidence="9 10">SAG 2043</strain>
    </source>
</reference>
<dbReference type="InterPro" id="IPR020845">
    <property type="entry name" value="AMP-binding_CS"/>
</dbReference>
<evidence type="ECO:0000256" key="7">
    <source>
        <dbReference type="RuleBase" id="RU369030"/>
    </source>
</evidence>
<comment type="similarity">
    <text evidence="1 7">Belongs to the ATP-dependent AMP-binding enzyme family.</text>
</comment>
<keyword evidence="4 7" id="KW-0276">Fatty acid metabolism</keyword>
<dbReference type="Proteomes" id="UP001489004">
    <property type="component" value="Unassembled WGS sequence"/>
</dbReference>
<keyword evidence="7" id="KW-0443">Lipid metabolism</keyword>
<keyword evidence="3 7" id="KW-0547">Nucleotide-binding</keyword>
<dbReference type="GO" id="GO:0004467">
    <property type="term" value="F:long-chain fatty acid-CoA ligase activity"/>
    <property type="evidence" value="ECO:0007669"/>
    <property type="project" value="UniProtKB-EC"/>
</dbReference>
<dbReference type="SUPFAM" id="SSF56801">
    <property type="entry name" value="Acetyl-CoA synthetase-like"/>
    <property type="match status" value="1"/>
</dbReference>
<name>A0AAW1Q7Z4_9CHLO</name>
<evidence type="ECO:0000256" key="3">
    <source>
        <dbReference type="ARBA" id="ARBA00022741"/>
    </source>
</evidence>
<proteinExistence type="inferred from homology"/>
<dbReference type="InterPro" id="IPR042099">
    <property type="entry name" value="ANL_N_sf"/>
</dbReference>
<accession>A0AAW1Q7Z4</accession>
<keyword evidence="5 7" id="KW-0067">ATP-binding</keyword>
<feature type="domain" description="AMP-dependent synthetase/ligase" evidence="8">
    <location>
        <begin position="50"/>
        <end position="484"/>
    </location>
</feature>
<gene>
    <name evidence="9" type="ORF">WJX72_009841</name>
</gene>
<dbReference type="InterPro" id="IPR000873">
    <property type="entry name" value="AMP-dep_synth/lig_dom"/>
</dbReference>
<dbReference type="EC" id="6.2.1.3" evidence="6 7"/>
<evidence type="ECO:0000313" key="9">
    <source>
        <dbReference type="EMBL" id="KAK9817123.1"/>
    </source>
</evidence>
<dbReference type="InterPro" id="IPR045311">
    <property type="entry name" value="LC-FACS_euk"/>
</dbReference>
<dbReference type="GO" id="GO:0005783">
    <property type="term" value="C:endoplasmic reticulum"/>
    <property type="evidence" value="ECO:0007669"/>
    <property type="project" value="TreeGrafter"/>
</dbReference>